<name>A0AAD7DQ65_MYCRO</name>
<evidence type="ECO:0000313" key="1">
    <source>
        <dbReference type="EMBL" id="KAJ7696517.1"/>
    </source>
</evidence>
<comment type="caution">
    <text evidence="1">The sequence shown here is derived from an EMBL/GenBank/DDBJ whole genome shotgun (WGS) entry which is preliminary data.</text>
</comment>
<proteinExistence type="predicted"/>
<organism evidence="1 2">
    <name type="scientific">Mycena rosella</name>
    <name type="common">Pink bonnet</name>
    <name type="synonym">Agaricus rosellus</name>
    <dbReference type="NCBI Taxonomy" id="1033263"/>
    <lineage>
        <taxon>Eukaryota</taxon>
        <taxon>Fungi</taxon>
        <taxon>Dikarya</taxon>
        <taxon>Basidiomycota</taxon>
        <taxon>Agaricomycotina</taxon>
        <taxon>Agaricomycetes</taxon>
        <taxon>Agaricomycetidae</taxon>
        <taxon>Agaricales</taxon>
        <taxon>Marasmiineae</taxon>
        <taxon>Mycenaceae</taxon>
        <taxon>Mycena</taxon>
    </lineage>
</organism>
<keyword evidence="2" id="KW-1185">Reference proteome</keyword>
<dbReference type="Proteomes" id="UP001221757">
    <property type="component" value="Unassembled WGS sequence"/>
</dbReference>
<protein>
    <submittedName>
        <fullName evidence="1">Uncharacterized protein</fullName>
    </submittedName>
</protein>
<dbReference type="EMBL" id="JARKIE010000034">
    <property type="protein sequence ID" value="KAJ7696517.1"/>
    <property type="molecule type" value="Genomic_DNA"/>
</dbReference>
<dbReference type="AlphaFoldDB" id="A0AAD7DQ65"/>
<sequence>MYRTCDTAWADMFAAGLAPGIVLNGREEYDLKSVLPCLPKIIEVSNAILTHESANRTTANPRSGSGCQCGDIHQAGKEPRDVLRAAELLRNKKGVPSPPAFHLPLVHLAQAVIGPNYPPNVASLGTDIVGKYSATFAPGKLLSGWKAGEEVWLRLFRDGEVFGILGKDEHGVEHELVVKARSRSCCAARFTRSMKGNDWPTFFAAIRPTEIWKDVSP</sequence>
<gene>
    <name evidence="1" type="ORF">B0H17DRAFT_1130918</name>
</gene>
<accession>A0AAD7DQ65</accession>
<reference evidence="1" key="1">
    <citation type="submission" date="2023-03" db="EMBL/GenBank/DDBJ databases">
        <title>Massive genome expansion in bonnet fungi (Mycena s.s.) driven by repeated elements and novel gene families across ecological guilds.</title>
        <authorList>
            <consortium name="Lawrence Berkeley National Laboratory"/>
            <person name="Harder C.B."/>
            <person name="Miyauchi S."/>
            <person name="Viragh M."/>
            <person name="Kuo A."/>
            <person name="Thoen E."/>
            <person name="Andreopoulos B."/>
            <person name="Lu D."/>
            <person name="Skrede I."/>
            <person name="Drula E."/>
            <person name="Henrissat B."/>
            <person name="Morin E."/>
            <person name="Kohler A."/>
            <person name="Barry K."/>
            <person name="LaButti K."/>
            <person name="Morin E."/>
            <person name="Salamov A."/>
            <person name="Lipzen A."/>
            <person name="Mereny Z."/>
            <person name="Hegedus B."/>
            <person name="Baldrian P."/>
            <person name="Stursova M."/>
            <person name="Weitz H."/>
            <person name="Taylor A."/>
            <person name="Grigoriev I.V."/>
            <person name="Nagy L.G."/>
            <person name="Martin F."/>
            <person name="Kauserud H."/>
        </authorList>
    </citation>
    <scope>NUCLEOTIDE SEQUENCE</scope>
    <source>
        <strain evidence="1">CBHHK067</strain>
    </source>
</reference>
<evidence type="ECO:0000313" key="2">
    <source>
        <dbReference type="Proteomes" id="UP001221757"/>
    </source>
</evidence>